<feature type="compositionally biased region" description="Low complexity" evidence="1">
    <location>
        <begin position="176"/>
        <end position="200"/>
    </location>
</feature>
<dbReference type="InterPro" id="IPR001460">
    <property type="entry name" value="PCN-bd_Tpept"/>
</dbReference>
<dbReference type="GO" id="GO:0008658">
    <property type="term" value="F:penicillin binding"/>
    <property type="evidence" value="ECO:0007669"/>
    <property type="project" value="InterPro"/>
</dbReference>
<accession>A0A367ZPG9</accession>
<dbReference type="PANTHER" id="PTHR30627:SF2">
    <property type="entry name" value="PEPTIDOGLYCAN D,D-TRANSPEPTIDASE MRDA"/>
    <property type="match status" value="1"/>
</dbReference>
<dbReference type="GO" id="GO:0071555">
    <property type="term" value="P:cell wall organization"/>
    <property type="evidence" value="ECO:0007669"/>
    <property type="project" value="TreeGrafter"/>
</dbReference>
<feature type="region of interest" description="Disordered" evidence="1">
    <location>
        <begin position="125"/>
        <end position="236"/>
    </location>
</feature>
<sequence>MISTSLRSLNLFCIVGYLAFMSLAIDSSMVDALVFYVNDQDGQPIFTTGHIQATPVSGARPDASALRALQFRRQAAADPRSTTGAPPAPAPTTRANADVAPSPGQASASLEDKGEEIALIEHADVTDAFTAPAPSPQSRSSTTEDDDDSDQEGEGELPASLPMAPATPAAPPTPLRPRSALTAAAAAPAAQATGAPLSAPTATPNANPSTGTANRPLSPQAGTAAKATPGGTTTNSASRLAALPAAARAAFSSPPPVAPAASALPTTGRPLPGSAQLPAAETGENPSILTLLKALPERPWTYHPGLDRYVVRYDADTLIVLTIRPSLQKLLEQMYTPYSCKLGAAIVQDPTTGAILAMTSFDGTQALSPTDPAFKTDNWALQPTFPIASLFKIITAAAGIEKRQVSPNSSIKLGRKWRMTLWEAFAKSHNGVFGIVGRSVGQHVLQAYANAFGFNQPFFFDLPVEPSRAELPATAVKLGEAAAGLNRTFEISPIHAASIVSTILNRGRQMKPYLVDYVMKGNRVIFRRKPFPVAQPLSARAAQEIYEMMKTTTTHGTGKRGFSGYHECPELATMCGGKTGTLTGTNPHLLFTWFGGFTRAAGRDLSIVFLVGQPGFTKLRAATLAGRFAYELLNGNGFAPATRVAAAH</sequence>
<evidence type="ECO:0000313" key="3">
    <source>
        <dbReference type="EMBL" id="RCK80035.1"/>
    </source>
</evidence>
<dbReference type="Gene3D" id="3.40.710.10">
    <property type="entry name" value="DD-peptidase/beta-lactamase superfamily"/>
    <property type="match status" value="1"/>
</dbReference>
<dbReference type="GO" id="GO:0051301">
    <property type="term" value="P:cell division"/>
    <property type="evidence" value="ECO:0007669"/>
    <property type="project" value="UniProtKB-KW"/>
</dbReference>
<dbReference type="InterPro" id="IPR050515">
    <property type="entry name" value="Beta-lactam/transpept"/>
</dbReference>
<dbReference type="AlphaFoldDB" id="A0A367ZPG9"/>
<organism evidence="3 4">
    <name type="scientific">Candidatus Ozemobacter sibiricus</name>
    <dbReference type="NCBI Taxonomy" id="2268124"/>
    <lineage>
        <taxon>Bacteria</taxon>
        <taxon>Candidatus Ozemobacteria</taxon>
        <taxon>Candidatus Ozemobacterales</taxon>
        <taxon>Candidatus Ozemobacteraceae</taxon>
        <taxon>Candidatus Ozemobacter</taxon>
    </lineage>
</organism>
<proteinExistence type="predicted"/>
<evidence type="ECO:0000313" key="4">
    <source>
        <dbReference type="Proteomes" id="UP000252355"/>
    </source>
</evidence>
<dbReference type="GO" id="GO:0005886">
    <property type="term" value="C:plasma membrane"/>
    <property type="evidence" value="ECO:0007669"/>
    <property type="project" value="TreeGrafter"/>
</dbReference>
<evidence type="ECO:0000259" key="2">
    <source>
        <dbReference type="Pfam" id="PF00905"/>
    </source>
</evidence>
<comment type="caution">
    <text evidence="3">The sequence shown here is derived from an EMBL/GenBank/DDBJ whole genome shotgun (WGS) entry which is preliminary data.</text>
</comment>
<dbReference type="Pfam" id="PF00905">
    <property type="entry name" value="Transpeptidase"/>
    <property type="match status" value="1"/>
</dbReference>
<dbReference type="InterPro" id="IPR012338">
    <property type="entry name" value="Beta-lactam/transpept-like"/>
</dbReference>
<evidence type="ECO:0000256" key="1">
    <source>
        <dbReference type="SAM" id="MobiDB-lite"/>
    </source>
</evidence>
<protein>
    <submittedName>
        <fullName evidence="3">Cell division protein FtsI [Peptidoglycan synthetase]</fullName>
    </submittedName>
</protein>
<keyword evidence="3" id="KW-0132">Cell division</keyword>
<feature type="region of interest" description="Disordered" evidence="1">
    <location>
        <begin position="73"/>
        <end position="110"/>
    </location>
</feature>
<feature type="compositionally biased region" description="Low complexity" evidence="1">
    <location>
        <begin position="221"/>
        <end position="236"/>
    </location>
</feature>
<dbReference type="GO" id="GO:0071972">
    <property type="term" value="F:peptidoglycan L,D-transpeptidase activity"/>
    <property type="evidence" value="ECO:0007669"/>
    <property type="project" value="TreeGrafter"/>
</dbReference>
<feature type="region of interest" description="Disordered" evidence="1">
    <location>
        <begin position="251"/>
        <end position="282"/>
    </location>
</feature>
<feature type="compositionally biased region" description="Acidic residues" evidence="1">
    <location>
        <begin position="143"/>
        <end position="155"/>
    </location>
</feature>
<feature type="compositionally biased region" description="Low complexity" evidence="1">
    <location>
        <begin position="73"/>
        <end position="95"/>
    </location>
</feature>
<dbReference type="EMBL" id="QOQW01000008">
    <property type="protein sequence ID" value="RCK80035.1"/>
    <property type="molecule type" value="Genomic_DNA"/>
</dbReference>
<feature type="compositionally biased region" description="Low complexity" evidence="1">
    <location>
        <begin position="156"/>
        <end position="167"/>
    </location>
</feature>
<dbReference type="SUPFAM" id="SSF56601">
    <property type="entry name" value="beta-lactamase/transpeptidase-like"/>
    <property type="match status" value="1"/>
</dbReference>
<feature type="domain" description="Penicillin-binding protein transpeptidase" evidence="2">
    <location>
        <begin position="343"/>
        <end position="622"/>
    </location>
</feature>
<keyword evidence="3" id="KW-0131">Cell cycle</keyword>
<name>A0A367ZPG9_9BACT</name>
<gene>
    <name evidence="3" type="ORF">OZSIB_3539</name>
</gene>
<dbReference type="Proteomes" id="UP000252355">
    <property type="component" value="Unassembled WGS sequence"/>
</dbReference>
<dbReference type="PANTHER" id="PTHR30627">
    <property type="entry name" value="PEPTIDOGLYCAN D,D-TRANSPEPTIDASE"/>
    <property type="match status" value="1"/>
</dbReference>
<reference evidence="3 4" key="1">
    <citation type="submission" date="2018-05" db="EMBL/GenBank/DDBJ databases">
        <title>A metagenomic window into the 2 km-deep terrestrial subsurface aquifer revealed taxonomically and functionally diverse microbial community comprising novel uncultured bacterial lineages.</title>
        <authorList>
            <person name="Kadnikov V.V."/>
            <person name="Mardanov A.V."/>
            <person name="Beletsky A.V."/>
            <person name="Banks D."/>
            <person name="Pimenov N.V."/>
            <person name="Frank Y.A."/>
            <person name="Karnachuk O.V."/>
            <person name="Ravin N.V."/>
        </authorList>
    </citation>
    <scope>NUCLEOTIDE SEQUENCE [LARGE SCALE GENOMIC DNA]</scope>
    <source>
        <strain evidence="3">BY5</strain>
    </source>
</reference>
<feature type="compositionally biased region" description="Polar residues" evidence="1">
    <location>
        <begin position="201"/>
        <end position="217"/>
    </location>
</feature>